<evidence type="ECO:0000256" key="7">
    <source>
        <dbReference type="ARBA" id="ARBA00047968"/>
    </source>
</evidence>
<evidence type="ECO:0000313" key="14">
    <source>
        <dbReference type="Proteomes" id="UP000254031"/>
    </source>
</evidence>
<dbReference type="InterPro" id="IPR002934">
    <property type="entry name" value="Polymerase_NTP_transf_dom"/>
</dbReference>
<accession>A0A249A1J2</accession>
<keyword evidence="1 8" id="KW-0808">Transferase</keyword>
<dbReference type="Pfam" id="PF01966">
    <property type="entry name" value="HD"/>
    <property type="match status" value="1"/>
</dbReference>
<dbReference type="Pfam" id="PF01842">
    <property type="entry name" value="ACT"/>
    <property type="match status" value="1"/>
</dbReference>
<keyword evidence="5 8" id="KW-0460">Magnesium</keyword>
<comment type="domain">
    <text evidence="8">Has four distinct domains: an N-terminal nucleotidyltransferase (NT) domain responsible for UTase activity, a central HD domain that encodes UR activity, and two C-terminal ACT domains that seem to have a role in glutamine sensing.</text>
</comment>
<comment type="catalytic activity">
    <reaction evidence="8">
        <text>[protein-PII]-L-tyrosine + UTP = [protein-PII]-uridylyl-L-tyrosine + diphosphate</text>
        <dbReference type="Rhea" id="RHEA:13673"/>
        <dbReference type="Rhea" id="RHEA-COMP:12147"/>
        <dbReference type="Rhea" id="RHEA-COMP:12148"/>
        <dbReference type="ChEBI" id="CHEBI:33019"/>
        <dbReference type="ChEBI" id="CHEBI:46398"/>
        <dbReference type="ChEBI" id="CHEBI:46858"/>
        <dbReference type="ChEBI" id="CHEBI:90602"/>
        <dbReference type="EC" id="2.7.7.59"/>
    </reaction>
</comment>
<comment type="similarity">
    <text evidence="8">Belongs to the GlnD family.</text>
</comment>
<dbReference type="InterPro" id="IPR043519">
    <property type="entry name" value="NT_sf"/>
</dbReference>
<dbReference type="CDD" id="cd00077">
    <property type="entry name" value="HDc"/>
    <property type="match status" value="1"/>
</dbReference>
<dbReference type="EMBL" id="VAJI01000017">
    <property type="protein sequence ID" value="TRB36683.1"/>
    <property type="molecule type" value="Genomic_DNA"/>
</dbReference>
<evidence type="ECO:0000313" key="12">
    <source>
        <dbReference type="EMBL" id="TRB36683.1"/>
    </source>
</evidence>
<comment type="caution">
    <text evidence="8">Lacks conserved residue(s) required for the propagation of feature annotation.</text>
</comment>
<dbReference type="SUPFAM" id="SSF81301">
    <property type="entry name" value="Nucleotidyltransferase"/>
    <property type="match status" value="1"/>
</dbReference>
<evidence type="ECO:0000259" key="10">
    <source>
        <dbReference type="PROSITE" id="PS51831"/>
    </source>
</evidence>
<dbReference type="GO" id="GO:0008893">
    <property type="term" value="F:guanosine-3',5'-bis(diphosphate) 3'-diphosphatase activity"/>
    <property type="evidence" value="ECO:0007669"/>
    <property type="project" value="UniProtKB-EC"/>
</dbReference>
<dbReference type="NCBIfam" id="NF002487">
    <property type="entry name" value="PRK01759.1"/>
    <property type="match status" value="1"/>
</dbReference>
<evidence type="ECO:0000256" key="4">
    <source>
        <dbReference type="ARBA" id="ARBA00022801"/>
    </source>
</evidence>
<dbReference type="Proteomes" id="UP000254031">
    <property type="component" value="Unassembled WGS sequence"/>
</dbReference>
<dbReference type="CDD" id="cd04900">
    <property type="entry name" value="ACT_UUR-like_1"/>
    <property type="match status" value="1"/>
</dbReference>
<dbReference type="OrthoDB" id="9758038at2"/>
<comment type="cofactor">
    <cofactor evidence="8">
        <name>Mg(2+)</name>
        <dbReference type="ChEBI" id="CHEBI:18420"/>
    </cofactor>
</comment>
<evidence type="ECO:0000313" key="15">
    <source>
        <dbReference type="Proteomes" id="UP000315164"/>
    </source>
</evidence>
<name>A0A249A1J2_MANHA</name>
<sequence length="855" mass="99460">MMKNSNELKTLLSAFTEQQRQAFQSENVLSLLAQRSQFYDQLLQALWQDFGLAQYEHITLLAVGGYGREEMFPLSDLDILVLTEKPLEEAIQQRLNELFALLWDSKLQLGTSVRTLEECIQIGKAEISVATNMLEGRFLLGNKSLWLRLKEALYQPDFWDIKAFFRAKMAEKNERYARYHNTSYNLEPDLKHSPGGLRDLHLISWIMLRHYGVSSFVDLLNKGLLYPEEYKELIAAQAVLFRMRFALHLQLKRYDNRLRFDRQLQLSEILGYQGEANQAVELMMRDYFQATKSISQLSQLLLNSFEQAYVNELQKNAQKQPLDQYFYRQEQQLFVVERKIFKTQPTTMLDLFFHLTNDPTLIANADTLRQLRLCLQQQHEPMCFLPEMREKFVQLFAQPKVISRAIVPMHQLGFLSAYLPQWKGIEGLMQFDLFHIYTVDEHTVRVMLNLENFSEDPSRAFFPLCHQLFATLSEKPLLYLAALFHDIGKGREGEHAQVGALDMREFAELHGFSQAQINDMVWLVAEHLTMSITAQRRDIHDPQIISEFAKKVQNQTALSSLLCLTVADICATSESLWNDWKASLFTQLYQFTLQQLAQNLNYQAVAQEHRLQALELMKFVLSADERIALNAFWQPCPERYFLHHTPTQLVWHALHYVKTRRLPMVLISNEYARGGTEIFVCCQDQPQLFARIAQLLSQKRISIHDAQIITTENGVVLDSFIVSERDGDDDLTDERCMQIQQAMMKMLSLTETGIKFTKKPVKHLSFKRKTRLRFLPPSSKQQTEFELFTLDREGLLAQIGYIFNRLRLNLINAKITTIGERVEDFFVVSNDQGKALSEQEQLELKAILITELDSE</sequence>
<dbReference type="Gene3D" id="1.10.3210.10">
    <property type="entry name" value="Hypothetical protein af1432"/>
    <property type="match status" value="1"/>
</dbReference>
<evidence type="ECO:0000256" key="1">
    <source>
        <dbReference type="ARBA" id="ARBA00022679"/>
    </source>
</evidence>
<comment type="function">
    <text evidence="8">Modifies, by uridylylation and deuridylylation, the PII regulatory proteins (GlnB and homologs), in response to the nitrogen status of the cell that GlnD senses through the glutamine level. Under low glutamine levels, catalyzes the conversion of the PII proteins and UTP to PII-UMP and PPi, while under higher glutamine levels, GlnD hydrolyzes PII-UMP to PII and UMP (deuridylylation). Thus, controls uridylylation state and activity of the PII proteins, and plays an important role in the regulation of nitrogen metabolism.</text>
</comment>
<comment type="catalytic activity">
    <reaction evidence="7">
        <text>guanosine 3',5'-bis(diphosphate) + H2O = GDP + diphosphate + H(+)</text>
        <dbReference type="Rhea" id="RHEA:14253"/>
        <dbReference type="ChEBI" id="CHEBI:15377"/>
        <dbReference type="ChEBI" id="CHEBI:15378"/>
        <dbReference type="ChEBI" id="CHEBI:33019"/>
        <dbReference type="ChEBI" id="CHEBI:58189"/>
        <dbReference type="ChEBI" id="CHEBI:77828"/>
        <dbReference type="EC" id="3.1.7.2"/>
    </reaction>
</comment>
<feature type="region of interest" description="Uridylyltransferase" evidence="8">
    <location>
        <begin position="1"/>
        <end position="321"/>
    </location>
</feature>
<dbReference type="InterPro" id="IPR006674">
    <property type="entry name" value="HD_domain"/>
</dbReference>
<evidence type="ECO:0000259" key="9">
    <source>
        <dbReference type="PROSITE" id="PS51671"/>
    </source>
</evidence>
<dbReference type="KEGG" id="mhaq:WC39_07750"/>
<dbReference type="RefSeq" id="WP_006249449.1">
    <property type="nucleotide sequence ID" value="NZ_CP011098.1"/>
</dbReference>
<keyword evidence="4 8" id="KW-0378">Hydrolase</keyword>
<dbReference type="KEGG" id="mhay:VK67_07750"/>
<comment type="activity regulation">
    <text evidence="8">Uridylyltransferase (UTase) activity is inhibited by glutamine, while glutamine activates uridylyl-removing (UR) activity.</text>
</comment>
<dbReference type="PIRSF" id="PIRSF006288">
    <property type="entry name" value="PII_uridyltransf"/>
    <property type="match status" value="1"/>
</dbReference>
<dbReference type="EC" id="2.7.7.59" evidence="8"/>
<dbReference type="PANTHER" id="PTHR47320">
    <property type="entry name" value="BIFUNCTIONAL URIDYLYLTRANSFERASE/URIDYLYL-REMOVING ENZYME"/>
    <property type="match status" value="1"/>
</dbReference>
<reference evidence="11 14" key="1">
    <citation type="submission" date="2018-06" db="EMBL/GenBank/DDBJ databases">
        <authorList>
            <consortium name="Pathogen Informatics"/>
            <person name="Doyle S."/>
        </authorList>
    </citation>
    <scope>NUCLEOTIDE SEQUENCE [LARGE SCALE GENOMIC DNA]</scope>
    <source>
        <strain evidence="11 14">NCTC9380</strain>
    </source>
</reference>
<evidence type="ECO:0000256" key="8">
    <source>
        <dbReference type="HAMAP-Rule" id="MF_00277"/>
    </source>
</evidence>
<evidence type="ECO:0000313" key="13">
    <source>
        <dbReference type="EMBL" id="TRB73646.1"/>
    </source>
</evidence>
<keyword evidence="16" id="KW-1185">Reference proteome</keyword>
<dbReference type="Proteomes" id="UP000318394">
    <property type="component" value="Unassembled WGS sequence"/>
</dbReference>
<dbReference type="InterPro" id="IPR002912">
    <property type="entry name" value="ACT_dom"/>
</dbReference>
<evidence type="ECO:0000256" key="2">
    <source>
        <dbReference type="ARBA" id="ARBA00022695"/>
    </source>
</evidence>
<dbReference type="Proteomes" id="UP000315164">
    <property type="component" value="Unassembled WGS sequence"/>
</dbReference>
<dbReference type="CDD" id="cd04899">
    <property type="entry name" value="ACT_ACR-UUR-like_2"/>
    <property type="match status" value="1"/>
</dbReference>
<protein>
    <recommendedName>
        <fullName evidence="8">Bifunctional uridylyltransferase/uridylyl-removing enzyme</fullName>
        <shortName evidence="8">UTase/UR</shortName>
    </recommendedName>
    <alternativeName>
        <fullName evidence="8">Bifunctional [protein-PII] modification enzyme</fullName>
    </alternativeName>
    <alternativeName>
        <fullName evidence="8">Bifunctional nitrogen sensor protein</fullName>
    </alternativeName>
    <domain>
        <recommendedName>
            <fullName evidence="8">[Protein-PII] uridylyltransferase</fullName>
            <shortName evidence="8">PII uridylyltransferase</shortName>
            <shortName evidence="8">UTase</shortName>
            <ecNumber evidence="8">2.7.7.59</ecNumber>
        </recommendedName>
    </domain>
    <domain>
        <recommendedName>
            <fullName evidence="8">[Protein-PII]-UMP uridylyl-removing enzyme</fullName>
            <shortName evidence="8">UR</shortName>
            <ecNumber evidence="8">3.1.4.-</ecNumber>
        </recommendedName>
    </domain>
</protein>
<comment type="catalytic activity">
    <reaction evidence="8">
        <text>[protein-PII]-uridylyl-L-tyrosine + H2O = [protein-PII]-L-tyrosine + UMP + H(+)</text>
        <dbReference type="Rhea" id="RHEA:48600"/>
        <dbReference type="Rhea" id="RHEA-COMP:12147"/>
        <dbReference type="Rhea" id="RHEA-COMP:12148"/>
        <dbReference type="ChEBI" id="CHEBI:15377"/>
        <dbReference type="ChEBI" id="CHEBI:15378"/>
        <dbReference type="ChEBI" id="CHEBI:46858"/>
        <dbReference type="ChEBI" id="CHEBI:57865"/>
        <dbReference type="ChEBI" id="CHEBI:90602"/>
    </reaction>
</comment>
<reference evidence="15 16" key="2">
    <citation type="journal article" date="2019" name="Vet. Microbiol.">
        <title>Genetic characterization of susceptible and multi-drug resistant Mannheimia haemolytica isolated from high-risk stocker calves prior to and after antimicrobial metaphylaxis.</title>
        <authorList>
            <person name="Snyder E.R."/>
            <person name="Alvarez-Narvaez S."/>
            <person name="Credille B.C."/>
        </authorList>
    </citation>
    <scope>NUCLEOTIDE SEQUENCE [LARGE SCALE GENOMIC DNA]</scope>
    <source>
        <strain evidence="13 15">UGA-R5-128-1</strain>
        <strain evidence="12 16">UGA-R7-163-1</strain>
    </source>
</reference>
<dbReference type="SUPFAM" id="SSF109604">
    <property type="entry name" value="HD-domain/PDEase-like"/>
    <property type="match status" value="1"/>
</dbReference>
<feature type="domain" description="ACT" evidence="9">
    <location>
        <begin position="677"/>
        <end position="759"/>
    </location>
</feature>
<dbReference type="SUPFAM" id="SSF81593">
    <property type="entry name" value="Nucleotidyltransferase substrate binding subunit/domain"/>
    <property type="match status" value="1"/>
</dbReference>
<feature type="domain" description="ACT" evidence="9">
    <location>
        <begin position="784"/>
        <end position="855"/>
    </location>
</feature>
<dbReference type="CDD" id="cd05401">
    <property type="entry name" value="NT_GlnE_GlnD_like"/>
    <property type="match status" value="1"/>
</dbReference>
<dbReference type="GO" id="GO:0008773">
    <property type="term" value="F:[protein-PII] uridylyltransferase activity"/>
    <property type="evidence" value="ECO:0007669"/>
    <property type="project" value="UniProtKB-UniRule"/>
</dbReference>
<gene>
    <name evidence="8 13" type="primary">glnD</name>
    <name evidence="13" type="ORF">FEA53_09750</name>
    <name evidence="12" type="ORF">FEB89_08670</name>
    <name evidence="11" type="ORF">NCTC9380_00566</name>
</gene>
<evidence type="ECO:0000256" key="3">
    <source>
        <dbReference type="ARBA" id="ARBA00022737"/>
    </source>
</evidence>
<dbReference type="InterPro" id="IPR003607">
    <property type="entry name" value="HD/PDEase_dom"/>
</dbReference>
<feature type="domain" description="HD" evidence="10">
    <location>
        <begin position="439"/>
        <end position="561"/>
    </location>
</feature>
<dbReference type="SMART" id="SM00471">
    <property type="entry name" value="HDc"/>
    <property type="match status" value="1"/>
</dbReference>
<proteinExistence type="inferred from homology"/>
<evidence type="ECO:0000256" key="5">
    <source>
        <dbReference type="ARBA" id="ARBA00022842"/>
    </source>
</evidence>
<dbReference type="Pfam" id="PF01909">
    <property type="entry name" value="NTP_transf_2"/>
    <property type="match status" value="1"/>
</dbReference>
<dbReference type="HAMAP" id="MF_00277">
    <property type="entry name" value="PII_uridylyl_transf"/>
    <property type="match status" value="1"/>
</dbReference>
<dbReference type="GO" id="GO:0008081">
    <property type="term" value="F:phosphoric diester hydrolase activity"/>
    <property type="evidence" value="ECO:0007669"/>
    <property type="project" value="UniProtKB-UniRule"/>
</dbReference>
<organism evidence="13 15">
    <name type="scientific">Mannheimia haemolytica</name>
    <name type="common">Pasteurella haemolytica</name>
    <dbReference type="NCBI Taxonomy" id="75985"/>
    <lineage>
        <taxon>Bacteria</taxon>
        <taxon>Pseudomonadati</taxon>
        <taxon>Pseudomonadota</taxon>
        <taxon>Gammaproteobacteria</taxon>
        <taxon>Pasteurellales</taxon>
        <taxon>Pasteurellaceae</taxon>
        <taxon>Mannheimia</taxon>
    </lineage>
</organism>
<dbReference type="SUPFAM" id="SSF55021">
    <property type="entry name" value="ACT-like"/>
    <property type="match status" value="2"/>
</dbReference>
<keyword evidence="2 8" id="KW-0548">Nucleotidyltransferase</keyword>
<evidence type="ECO:0000313" key="11">
    <source>
        <dbReference type="EMBL" id="STY65305.1"/>
    </source>
</evidence>
<dbReference type="InterPro" id="IPR045865">
    <property type="entry name" value="ACT-like_dom_sf"/>
</dbReference>
<dbReference type="PANTHER" id="PTHR47320:SF1">
    <property type="entry name" value="BIFUNCTIONAL URIDYLYLTRANSFERASE_URIDYLYL-REMOVING ENZYME"/>
    <property type="match status" value="1"/>
</dbReference>
<keyword evidence="3" id="KW-0677">Repeat</keyword>
<dbReference type="PROSITE" id="PS51831">
    <property type="entry name" value="HD"/>
    <property type="match status" value="1"/>
</dbReference>
<dbReference type="Pfam" id="PF08335">
    <property type="entry name" value="GlnD_UR_UTase"/>
    <property type="match status" value="1"/>
</dbReference>
<dbReference type="EC" id="3.1.4.-" evidence="8"/>
<dbReference type="InterPro" id="IPR013546">
    <property type="entry name" value="PII_UdlTrfase/GS_AdlTrfase"/>
</dbReference>
<keyword evidence="6 8" id="KW-0511">Multifunctional enzyme</keyword>
<dbReference type="EMBL" id="UGPL01000006">
    <property type="protein sequence ID" value="STY65305.1"/>
    <property type="molecule type" value="Genomic_DNA"/>
</dbReference>
<dbReference type="GeneID" id="67369256"/>
<evidence type="ECO:0000256" key="6">
    <source>
        <dbReference type="ARBA" id="ARBA00023268"/>
    </source>
</evidence>
<dbReference type="EMBL" id="VAJB01000021">
    <property type="protein sequence ID" value="TRB73646.1"/>
    <property type="molecule type" value="Genomic_DNA"/>
</dbReference>
<dbReference type="GO" id="GO:0006808">
    <property type="term" value="P:regulation of nitrogen utilization"/>
    <property type="evidence" value="ECO:0007669"/>
    <property type="project" value="UniProtKB-UniRule"/>
</dbReference>
<dbReference type="NCBIfam" id="TIGR01693">
    <property type="entry name" value="UTase_glnD"/>
    <property type="match status" value="1"/>
</dbReference>
<evidence type="ECO:0000313" key="16">
    <source>
        <dbReference type="Proteomes" id="UP000318394"/>
    </source>
</evidence>
<dbReference type="PROSITE" id="PS51671">
    <property type="entry name" value="ACT"/>
    <property type="match status" value="2"/>
</dbReference>
<dbReference type="InterPro" id="IPR010043">
    <property type="entry name" value="UTase/UR"/>
</dbReference>
<dbReference type="AlphaFoldDB" id="A0A249A1J2"/>